<feature type="chain" id="PRO_5019235062" description="DUF2155 domain-containing protein" evidence="1">
    <location>
        <begin position="33"/>
        <end position="139"/>
    </location>
</feature>
<reference evidence="2 3" key="1">
    <citation type="submission" date="2018-10" db="EMBL/GenBank/DDBJ databases">
        <title>Comparative analysis of microorganisms from saline springs in Andes Mountain Range, Colombia.</title>
        <authorList>
            <person name="Rubin E."/>
        </authorList>
    </citation>
    <scope>NUCLEOTIDE SEQUENCE [LARGE SCALE GENOMIC DNA]</scope>
    <source>
        <strain evidence="2 3">USBA 36</strain>
    </source>
</reference>
<proteinExistence type="predicted"/>
<protein>
    <recommendedName>
        <fullName evidence="4">DUF2155 domain-containing protein</fullName>
    </recommendedName>
</protein>
<organism evidence="2 3">
    <name type="scientific">Oceanibaculum indicum</name>
    <dbReference type="NCBI Taxonomy" id="526216"/>
    <lineage>
        <taxon>Bacteria</taxon>
        <taxon>Pseudomonadati</taxon>
        <taxon>Pseudomonadota</taxon>
        <taxon>Alphaproteobacteria</taxon>
        <taxon>Rhodospirillales</taxon>
        <taxon>Oceanibaculaceae</taxon>
        <taxon>Oceanibaculum</taxon>
    </lineage>
</organism>
<gene>
    <name evidence="2" type="ORF">BCL74_1562</name>
</gene>
<dbReference type="AlphaFoldDB" id="A0A420WRT7"/>
<comment type="caution">
    <text evidence="2">The sequence shown here is derived from an EMBL/GenBank/DDBJ whole genome shotgun (WGS) entry which is preliminary data.</text>
</comment>
<evidence type="ECO:0000313" key="3">
    <source>
        <dbReference type="Proteomes" id="UP000277424"/>
    </source>
</evidence>
<dbReference type="EMBL" id="RBIG01000001">
    <property type="protein sequence ID" value="RKQ73771.1"/>
    <property type="molecule type" value="Genomic_DNA"/>
</dbReference>
<sequence>MSNPLLSSLRRHSLPALLVMAGLSLMSAPAAAQDRPTFTPYPVAVLQGLDKITARISTFEAPVEQPVVFGSLEIMVRTCQKRPPEEPPESAAFLEITEQKPGEAASRMFTGWMFASSPALNGLQHPVYDVWLLDCKRAE</sequence>
<accession>A0A420WRT7</accession>
<dbReference type="Proteomes" id="UP000277424">
    <property type="component" value="Unassembled WGS sequence"/>
</dbReference>
<evidence type="ECO:0008006" key="4">
    <source>
        <dbReference type="Google" id="ProtNLM"/>
    </source>
</evidence>
<dbReference type="InterPro" id="IPR019225">
    <property type="entry name" value="DUF2155"/>
</dbReference>
<keyword evidence="1" id="KW-0732">Signal</keyword>
<dbReference type="Pfam" id="PF09923">
    <property type="entry name" value="DUF2155"/>
    <property type="match status" value="1"/>
</dbReference>
<name>A0A420WRT7_9PROT</name>
<evidence type="ECO:0000313" key="2">
    <source>
        <dbReference type="EMBL" id="RKQ73771.1"/>
    </source>
</evidence>
<dbReference type="RefSeq" id="WP_244922236.1">
    <property type="nucleotide sequence ID" value="NZ_RBIG01000001.1"/>
</dbReference>
<feature type="signal peptide" evidence="1">
    <location>
        <begin position="1"/>
        <end position="32"/>
    </location>
</feature>
<evidence type="ECO:0000256" key="1">
    <source>
        <dbReference type="SAM" id="SignalP"/>
    </source>
</evidence>